<reference evidence="2" key="1">
    <citation type="submission" date="2021-02" db="EMBL/GenBank/DDBJ databases">
        <authorList>
            <person name="Nowell W R."/>
        </authorList>
    </citation>
    <scope>NUCLEOTIDE SEQUENCE</scope>
</reference>
<gene>
    <name evidence="2" type="ORF">SMN809_LOCUS59708</name>
</gene>
<feature type="compositionally biased region" description="Low complexity" evidence="1">
    <location>
        <begin position="32"/>
        <end position="42"/>
    </location>
</feature>
<feature type="non-terminal residue" evidence="2">
    <location>
        <position position="1"/>
    </location>
</feature>
<proteinExistence type="predicted"/>
<evidence type="ECO:0000313" key="2">
    <source>
        <dbReference type="EMBL" id="CAF5060154.1"/>
    </source>
</evidence>
<protein>
    <submittedName>
        <fullName evidence="2">Uncharacterized protein</fullName>
    </submittedName>
</protein>
<feature type="region of interest" description="Disordered" evidence="1">
    <location>
        <begin position="1"/>
        <end position="43"/>
    </location>
</feature>
<feature type="compositionally biased region" description="Polar residues" evidence="1">
    <location>
        <begin position="1"/>
        <end position="31"/>
    </location>
</feature>
<dbReference type="AlphaFoldDB" id="A0A8S3EA12"/>
<organism evidence="2 3">
    <name type="scientific">Rotaria magnacalcarata</name>
    <dbReference type="NCBI Taxonomy" id="392030"/>
    <lineage>
        <taxon>Eukaryota</taxon>
        <taxon>Metazoa</taxon>
        <taxon>Spiralia</taxon>
        <taxon>Gnathifera</taxon>
        <taxon>Rotifera</taxon>
        <taxon>Eurotatoria</taxon>
        <taxon>Bdelloidea</taxon>
        <taxon>Philodinida</taxon>
        <taxon>Philodinidae</taxon>
        <taxon>Rotaria</taxon>
    </lineage>
</organism>
<evidence type="ECO:0000256" key="1">
    <source>
        <dbReference type="SAM" id="MobiDB-lite"/>
    </source>
</evidence>
<dbReference type="EMBL" id="CAJOBI010229045">
    <property type="protein sequence ID" value="CAF5060154.1"/>
    <property type="molecule type" value="Genomic_DNA"/>
</dbReference>
<evidence type="ECO:0000313" key="3">
    <source>
        <dbReference type="Proteomes" id="UP000676336"/>
    </source>
</evidence>
<dbReference type="Proteomes" id="UP000676336">
    <property type="component" value="Unassembled WGS sequence"/>
</dbReference>
<sequence length="68" mass="7382">LLAQFTKSNTAGYQPQPQATASTYSQNTQKPTTTTTTTTTTTSNQIATKLSNTFQPLAPQLIDLKTFK</sequence>
<comment type="caution">
    <text evidence="2">The sequence shown here is derived from an EMBL/GenBank/DDBJ whole genome shotgun (WGS) entry which is preliminary data.</text>
</comment>
<name>A0A8S3EA12_9BILA</name>
<accession>A0A8S3EA12</accession>
<feature type="non-terminal residue" evidence="2">
    <location>
        <position position="68"/>
    </location>
</feature>